<dbReference type="Proteomes" id="UP000005240">
    <property type="component" value="Unassembled WGS sequence"/>
</dbReference>
<accession>A0A180G3L9</accession>
<dbReference type="AlphaFoldDB" id="A0A180G3L9"/>
<evidence type="ECO:0000313" key="1">
    <source>
        <dbReference type="EMBL" id="OAV87285.1"/>
    </source>
</evidence>
<protein>
    <submittedName>
        <fullName evidence="1 2">Uncharacterized protein</fullName>
    </submittedName>
</protein>
<name>A0A180G3L9_PUCT1</name>
<gene>
    <name evidence="1" type="ORF">PTTG_29499</name>
</gene>
<proteinExistence type="predicted"/>
<sequence length="216" mass="23756">MAPVNCRVDWTRRDLPAENRLNFRGNIYIDCDLSEKVIDEGISETNLLRSWLRSRPAADPLFYPINLRSAEFKGVNLLARRNYHMTGSIVDSSKSNALKLNFSTATLNGKEIVNCEAVGKPLRINSVGSIVRVSMSSLSEGGLGPEYSIQLVHNLSGSKSRIYANYTISASIECNIPMSGFLLGRRAWFVGTLSGWCPTSGQAMIAVISGRVLQII</sequence>
<reference evidence="2" key="4">
    <citation type="submission" date="2025-05" db="UniProtKB">
        <authorList>
            <consortium name="EnsemblFungi"/>
        </authorList>
    </citation>
    <scope>IDENTIFICATION</scope>
    <source>
        <strain evidence="2">isolate 1-1 / race 1 (BBBD)</strain>
    </source>
</reference>
<reference evidence="1" key="1">
    <citation type="submission" date="2009-11" db="EMBL/GenBank/DDBJ databases">
        <authorList>
            <consortium name="The Broad Institute Genome Sequencing Platform"/>
            <person name="Ward D."/>
            <person name="Feldgarden M."/>
            <person name="Earl A."/>
            <person name="Young S.K."/>
            <person name="Zeng Q."/>
            <person name="Koehrsen M."/>
            <person name="Alvarado L."/>
            <person name="Berlin A."/>
            <person name="Bochicchio J."/>
            <person name="Borenstein D."/>
            <person name="Chapman S.B."/>
            <person name="Chen Z."/>
            <person name="Engels R."/>
            <person name="Freedman E."/>
            <person name="Gellesch M."/>
            <person name="Goldberg J."/>
            <person name="Griggs A."/>
            <person name="Gujja S."/>
            <person name="Heilman E."/>
            <person name="Heiman D."/>
            <person name="Hepburn T."/>
            <person name="Howarth C."/>
            <person name="Jen D."/>
            <person name="Larson L."/>
            <person name="Lewis B."/>
            <person name="Mehta T."/>
            <person name="Park D."/>
            <person name="Pearson M."/>
            <person name="Roberts A."/>
            <person name="Saif S."/>
            <person name="Shea T."/>
            <person name="Shenoy N."/>
            <person name="Sisk P."/>
            <person name="Stolte C."/>
            <person name="Sykes S."/>
            <person name="Thomson T."/>
            <person name="Walk T."/>
            <person name="White J."/>
            <person name="Yandava C."/>
            <person name="Izard J."/>
            <person name="Baranova O.V."/>
            <person name="Blanton J.M."/>
            <person name="Tanner A.C."/>
            <person name="Dewhirst F.E."/>
            <person name="Haas B."/>
            <person name="Nusbaum C."/>
            <person name="Birren B."/>
        </authorList>
    </citation>
    <scope>NUCLEOTIDE SEQUENCE [LARGE SCALE GENOMIC DNA]</scope>
    <source>
        <strain evidence="1">1-1 BBBD Race 1</strain>
    </source>
</reference>
<reference evidence="1" key="2">
    <citation type="submission" date="2016-05" db="EMBL/GenBank/DDBJ databases">
        <title>Comparative analysis highlights variable genome content of wheat rusts and divergence of the mating loci.</title>
        <authorList>
            <person name="Cuomo C.A."/>
            <person name="Bakkeren G."/>
            <person name="Szabo L."/>
            <person name="Khalil H."/>
            <person name="Joly D."/>
            <person name="Goldberg J."/>
            <person name="Young S."/>
            <person name="Zeng Q."/>
            <person name="Fellers J."/>
        </authorList>
    </citation>
    <scope>NUCLEOTIDE SEQUENCE [LARGE SCALE GENOMIC DNA]</scope>
    <source>
        <strain evidence="1">1-1 BBBD Race 1</strain>
    </source>
</reference>
<dbReference type="VEuPathDB" id="FungiDB:PTTG_29499"/>
<evidence type="ECO:0000313" key="2">
    <source>
        <dbReference type="EnsemblFungi" id="PTTG_29499-t43_1-p1"/>
    </source>
</evidence>
<keyword evidence="3" id="KW-1185">Reference proteome</keyword>
<organism evidence="1">
    <name type="scientific">Puccinia triticina (isolate 1-1 / race 1 (BBBD))</name>
    <name type="common">Brown leaf rust fungus</name>
    <dbReference type="NCBI Taxonomy" id="630390"/>
    <lineage>
        <taxon>Eukaryota</taxon>
        <taxon>Fungi</taxon>
        <taxon>Dikarya</taxon>
        <taxon>Basidiomycota</taxon>
        <taxon>Pucciniomycotina</taxon>
        <taxon>Pucciniomycetes</taxon>
        <taxon>Pucciniales</taxon>
        <taxon>Pucciniaceae</taxon>
        <taxon>Puccinia</taxon>
    </lineage>
</organism>
<reference evidence="2 3" key="3">
    <citation type="journal article" date="2017" name="G3 (Bethesda)">
        <title>Comparative analysis highlights variable genome content of wheat rusts and divergence of the mating loci.</title>
        <authorList>
            <person name="Cuomo C.A."/>
            <person name="Bakkeren G."/>
            <person name="Khalil H.B."/>
            <person name="Panwar V."/>
            <person name="Joly D."/>
            <person name="Linning R."/>
            <person name="Sakthikumar S."/>
            <person name="Song X."/>
            <person name="Adiconis X."/>
            <person name="Fan L."/>
            <person name="Goldberg J.M."/>
            <person name="Levin J.Z."/>
            <person name="Young S."/>
            <person name="Zeng Q."/>
            <person name="Anikster Y."/>
            <person name="Bruce M."/>
            <person name="Wang M."/>
            <person name="Yin C."/>
            <person name="McCallum B."/>
            <person name="Szabo L.J."/>
            <person name="Hulbert S."/>
            <person name="Chen X."/>
            <person name="Fellers J.P."/>
        </authorList>
    </citation>
    <scope>NUCLEOTIDE SEQUENCE</scope>
    <source>
        <strain evidence="2">isolate 1-1 / race 1 (BBBD)</strain>
        <strain evidence="3">Isolate 1-1 / race 1 (BBBD)</strain>
    </source>
</reference>
<dbReference type="EMBL" id="ADAS02000487">
    <property type="protein sequence ID" value="OAV87285.1"/>
    <property type="molecule type" value="Genomic_DNA"/>
</dbReference>
<evidence type="ECO:0000313" key="3">
    <source>
        <dbReference type="Proteomes" id="UP000005240"/>
    </source>
</evidence>
<dbReference type="EnsemblFungi" id="PTTG_29499-t43_1">
    <property type="protein sequence ID" value="PTTG_29499-t43_1-p1"/>
    <property type="gene ID" value="PTTG_29499"/>
</dbReference>